<keyword evidence="2" id="KW-1185">Reference proteome</keyword>
<evidence type="ECO:0000313" key="1">
    <source>
        <dbReference type="EMBL" id="KIQ93421.1"/>
    </source>
</evidence>
<dbReference type="AlphaFoldDB" id="A0A0D0RXR0"/>
<dbReference type="PATRIC" id="fig|404937.3.peg.2695"/>
<proteinExistence type="predicted"/>
<reference evidence="1 2" key="1">
    <citation type="submission" date="2015-01" db="EMBL/GenBank/DDBJ databases">
        <title>Draft genome of Anoxybacillus thermarum strain AF/04.</title>
        <authorList>
            <person name="Poli A."/>
            <person name="Nicolaus B."/>
            <person name="Chan K.-G."/>
            <person name="Kahar U.M."/>
            <person name="Yaakob A.S."/>
            <person name="Chan C.S."/>
            <person name="Goh K.M."/>
        </authorList>
    </citation>
    <scope>NUCLEOTIDE SEQUENCE [LARGE SCALE GENOMIC DNA]</scope>
    <source>
        <strain evidence="1 2">AF/04</strain>
    </source>
</reference>
<accession>A0A0D0RXR0</accession>
<dbReference type="EMBL" id="JXTH01000065">
    <property type="protein sequence ID" value="KIQ93421.1"/>
    <property type="molecule type" value="Genomic_DNA"/>
</dbReference>
<sequence length="287" mass="34486">MIYIVFQNGQDAQRLFAQLSKAPQPYGKLLYDDKTITVFFHERDVAHMRALFIPIFASCIIRTFEARWILSIISRTFFYENEEEQQQILQLTYSFIDGERHDYRLGKKMNIPREQLIAQSLHECLHEGVFSFESLMTFRLKPYYDRLMHYVELAIDEYKLEQEYQSFVQLLREIVVSRQPQMSILHLVYENETFQFFDDQFFYLSPQQLKQFIDRRLMVSQPMYIDTSVLAPLVSIAPEKIYMYTNVTDVGMIQTIQNVFQERMELRESVKTLWRTFFRFTTGVVNH</sequence>
<organism evidence="1 2">
    <name type="scientific">Anoxybacillus thermarum</name>
    <dbReference type="NCBI Taxonomy" id="404937"/>
    <lineage>
        <taxon>Bacteria</taxon>
        <taxon>Bacillati</taxon>
        <taxon>Bacillota</taxon>
        <taxon>Bacilli</taxon>
        <taxon>Bacillales</taxon>
        <taxon>Anoxybacillaceae</taxon>
        <taxon>Anoxybacillus</taxon>
    </lineage>
</organism>
<comment type="caution">
    <text evidence="1">The sequence shown here is derived from an EMBL/GenBank/DDBJ whole genome shotgun (WGS) entry which is preliminary data.</text>
</comment>
<evidence type="ECO:0000313" key="2">
    <source>
        <dbReference type="Proteomes" id="UP000032102"/>
    </source>
</evidence>
<dbReference type="Pfam" id="PF08812">
    <property type="entry name" value="YtxC"/>
    <property type="match status" value="1"/>
</dbReference>
<dbReference type="Proteomes" id="UP000032102">
    <property type="component" value="Unassembled WGS sequence"/>
</dbReference>
<dbReference type="InterPro" id="IPR014199">
    <property type="entry name" value="Spore_YtxC"/>
</dbReference>
<name>A0A0D0RXR0_9BACL</name>
<protein>
    <submittedName>
        <fullName evidence="1">Putative sporulation protein YtxC</fullName>
    </submittedName>
</protein>
<gene>
    <name evidence="1" type="ORF">LH47_02488</name>
</gene>
<dbReference type="NCBIfam" id="TIGR02834">
    <property type="entry name" value="spo_ytxC"/>
    <property type="match status" value="1"/>
</dbReference>
<dbReference type="RefSeq" id="WP_043967976.1">
    <property type="nucleotide sequence ID" value="NZ_JXTH01000065.1"/>
</dbReference>